<evidence type="ECO:0000256" key="3">
    <source>
        <dbReference type="ARBA" id="ARBA00022722"/>
    </source>
</evidence>
<dbReference type="Proteomes" id="UP000249819">
    <property type="component" value="Unassembled WGS sequence"/>
</dbReference>
<evidence type="ECO:0000256" key="4">
    <source>
        <dbReference type="ARBA" id="ARBA00022741"/>
    </source>
</evidence>
<dbReference type="Gene3D" id="1.20.120.580">
    <property type="entry name" value="bsu32300-like"/>
    <property type="match status" value="1"/>
</dbReference>
<keyword evidence="8" id="KW-1185">Reference proteome</keyword>
<comment type="similarity">
    <text evidence="6">Belongs to the HepT RNase toxin family.</text>
</comment>
<dbReference type="OrthoDB" id="955324at2"/>
<dbReference type="InterPro" id="IPR051813">
    <property type="entry name" value="HepT_RNase_toxin"/>
</dbReference>
<dbReference type="EMBL" id="QLMA01000004">
    <property type="protein sequence ID" value="RAJ81801.1"/>
    <property type="molecule type" value="Genomic_DNA"/>
</dbReference>
<keyword evidence="3" id="KW-0540">Nuclease</keyword>
<dbReference type="GO" id="GO:0004540">
    <property type="term" value="F:RNA nuclease activity"/>
    <property type="evidence" value="ECO:0007669"/>
    <property type="project" value="InterPro"/>
</dbReference>
<gene>
    <name evidence="7" type="ORF">CLV59_10424</name>
</gene>
<keyword evidence="5" id="KW-0378">Hydrolase</keyword>
<dbReference type="AlphaFoldDB" id="A0A327VXP4"/>
<reference evidence="7 8" key="1">
    <citation type="submission" date="2018-06" db="EMBL/GenBank/DDBJ databases">
        <title>Genomic Encyclopedia of Archaeal and Bacterial Type Strains, Phase II (KMG-II): from individual species to whole genera.</title>
        <authorList>
            <person name="Goeker M."/>
        </authorList>
    </citation>
    <scope>NUCLEOTIDE SEQUENCE [LARGE SCALE GENOMIC DNA]</scope>
    <source>
        <strain evidence="7 8">DSM 29821</strain>
    </source>
</reference>
<name>A0A327VXP4_9BACT</name>
<sequence length="117" mass="13305">MKDNKSVAKFMYDIIDSINAIHEFTKFETDFDAFVSSRLLTSAVERELQVIGEAVTKALKLDSTLPITEAQRIKATRNIIVHDYDGINYRILWDIVVNHLPVLKKEAESILNNSKPA</sequence>
<proteinExistence type="inferred from homology"/>
<keyword evidence="1" id="KW-0597">Phosphoprotein</keyword>
<protein>
    <submittedName>
        <fullName evidence="7">Uncharacterized protein with HEPN domain</fullName>
    </submittedName>
</protein>
<evidence type="ECO:0000313" key="7">
    <source>
        <dbReference type="EMBL" id="RAJ81801.1"/>
    </source>
</evidence>
<dbReference type="InterPro" id="IPR008201">
    <property type="entry name" value="HepT-like"/>
</dbReference>
<evidence type="ECO:0000256" key="6">
    <source>
        <dbReference type="ARBA" id="ARBA00024207"/>
    </source>
</evidence>
<keyword evidence="4" id="KW-0547">Nucleotide-binding</keyword>
<dbReference type="Pfam" id="PF01934">
    <property type="entry name" value="HepT-like"/>
    <property type="match status" value="1"/>
</dbReference>
<evidence type="ECO:0000256" key="1">
    <source>
        <dbReference type="ARBA" id="ARBA00022553"/>
    </source>
</evidence>
<evidence type="ECO:0000313" key="8">
    <source>
        <dbReference type="Proteomes" id="UP000249819"/>
    </source>
</evidence>
<accession>A0A327VXP4</accession>
<comment type="caution">
    <text evidence="7">The sequence shown here is derived from an EMBL/GenBank/DDBJ whole genome shotgun (WGS) entry which is preliminary data.</text>
</comment>
<dbReference type="PANTHER" id="PTHR34139:SF1">
    <property type="entry name" value="RNASE MJ1380-RELATED"/>
    <property type="match status" value="1"/>
</dbReference>
<dbReference type="InterPro" id="IPR037038">
    <property type="entry name" value="HepT-like_sf"/>
</dbReference>
<dbReference type="GO" id="GO:0016787">
    <property type="term" value="F:hydrolase activity"/>
    <property type="evidence" value="ECO:0007669"/>
    <property type="project" value="UniProtKB-KW"/>
</dbReference>
<dbReference type="RefSeq" id="WP_111592369.1">
    <property type="nucleotide sequence ID" value="NZ_QLMA01000004.1"/>
</dbReference>
<dbReference type="GO" id="GO:0110001">
    <property type="term" value="C:toxin-antitoxin complex"/>
    <property type="evidence" value="ECO:0007669"/>
    <property type="project" value="InterPro"/>
</dbReference>
<keyword evidence="2" id="KW-1277">Toxin-antitoxin system</keyword>
<evidence type="ECO:0000256" key="5">
    <source>
        <dbReference type="ARBA" id="ARBA00022801"/>
    </source>
</evidence>
<evidence type="ECO:0000256" key="2">
    <source>
        <dbReference type="ARBA" id="ARBA00022649"/>
    </source>
</evidence>
<dbReference type="PANTHER" id="PTHR34139">
    <property type="entry name" value="UPF0331 PROTEIN MJ0127"/>
    <property type="match status" value="1"/>
</dbReference>
<dbReference type="GO" id="GO:0000166">
    <property type="term" value="F:nucleotide binding"/>
    <property type="evidence" value="ECO:0007669"/>
    <property type="project" value="UniProtKB-KW"/>
</dbReference>
<organism evidence="7 8">
    <name type="scientific">Chitinophaga dinghuensis</name>
    <dbReference type="NCBI Taxonomy" id="1539050"/>
    <lineage>
        <taxon>Bacteria</taxon>
        <taxon>Pseudomonadati</taxon>
        <taxon>Bacteroidota</taxon>
        <taxon>Chitinophagia</taxon>
        <taxon>Chitinophagales</taxon>
        <taxon>Chitinophagaceae</taxon>
        <taxon>Chitinophaga</taxon>
    </lineage>
</organism>